<keyword evidence="3" id="KW-1185">Reference proteome</keyword>
<feature type="region of interest" description="Disordered" evidence="1">
    <location>
        <begin position="86"/>
        <end position="170"/>
    </location>
</feature>
<feature type="compositionally biased region" description="Basic and acidic residues" evidence="1">
    <location>
        <begin position="135"/>
        <end position="170"/>
    </location>
</feature>
<proteinExistence type="predicted"/>
<evidence type="ECO:0000313" key="2">
    <source>
        <dbReference type="EMBL" id="UUY50161.1"/>
    </source>
</evidence>
<sequence>MSSESNSPAAAVGLVSRFKRWGLASVVVTTEAVQHFVEPGAGWGADTERVQTWAIWALGIQLVVTGFIAVKQKLETVEGFEFRLVRNSQRDEYTRTETRQRHSGGQDRQPPVRDNRPPTRSPGQGRPAAGPQAERGTRRNQRDRGQSGQRRRDDGERGARQPERETHEGA</sequence>
<organism evidence="2 3">
    <name type="scientific">Streptomyces yangpuensis</name>
    <dbReference type="NCBI Taxonomy" id="1648182"/>
    <lineage>
        <taxon>Bacteria</taxon>
        <taxon>Bacillati</taxon>
        <taxon>Actinomycetota</taxon>
        <taxon>Actinomycetes</taxon>
        <taxon>Kitasatosporales</taxon>
        <taxon>Streptomycetaceae</taxon>
        <taxon>Streptomyces</taxon>
    </lineage>
</organism>
<name>A0ABY5Q1B4_9ACTN</name>
<dbReference type="RefSeq" id="WP_257856761.1">
    <property type="nucleotide sequence ID" value="NZ_CP102514.1"/>
</dbReference>
<protein>
    <submittedName>
        <fullName evidence="2">Uncharacterized protein</fullName>
    </submittedName>
</protein>
<evidence type="ECO:0000256" key="1">
    <source>
        <dbReference type="SAM" id="MobiDB-lite"/>
    </source>
</evidence>
<dbReference type="GeneID" id="95576740"/>
<dbReference type="EMBL" id="CP102514">
    <property type="protein sequence ID" value="UUY50161.1"/>
    <property type="molecule type" value="Genomic_DNA"/>
</dbReference>
<reference evidence="2" key="1">
    <citation type="submission" date="2022-08" db="EMBL/GenBank/DDBJ databases">
        <authorList>
            <person name="Tian L."/>
        </authorList>
    </citation>
    <scope>NUCLEOTIDE SEQUENCE</scope>
    <source>
        <strain evidence="2">CM253</strain>
    </source>
</reference>
<gene>
    <name evidence="2" type="ORF">NRK68_24810</name>
</gene>
<feature type="compositionally biased region" description="Basic and acidic residues" evidence="1">
    <location>
        <begin position="86"/>
        <end position="100"/>
    </location>
</feature>
<evidence type="ECO:0000313" key="3">
    <source>
        <dbReference type="Proteomes" id="UP001057738"/>
    </source>
</evidence>
<accession>A0ABY5Q1B4</accession>
<dbReference type="Proteomes" id="UP001057738">
    <property type="component" value="Chromosome"/>
</dbReference>